<evidence type="ECO:0000256" key="3">
    <source>
        <dbReference type="SAM" id="MobiDB-lite"/>
    </source>
</evidence>
<evidence type="ECO:0000256" key="1">
    <source>
        <dbReference type="ARBA" id="ARBA00022596"/>
    </source>
</evidence>
<proteinExistence type="inferred from homology"/>
<reference evidence="4" key="2">
    <citation type="submission" date="2021-04" db="EMBL/GenBank/DDBJ databases">
        <authorList>
            <person name="Gilroy R."/>
        </authorList>
    </citation>
    <scope>NUCLEOTIDE SEQUENCE</scope>
    <source>
        <strain evidence="4">USAMLcec2-132</strain>
    </source>
</reference>
<feature type="region of interest" description="Disordered" evidence="3">
    <location>
        <begin position="123"/>
        <end position="173"/>
    </location>
</feature>
<evidence type="ECO:0000313" key="4">
    <source>
        <dbReference type="EMBL" id="HJC24587.1"/>
    </source>
</evidence>
<keyword evidence="2" id="KW-0456">Lyase</keyword>
<dbReference type="PRINTS" id="PR00334">
    <property type="entry name" value="KININOGEN"/>
</dbReference>
<dbReference type="GO" id="GO:0016829">
    <property type="term" value="F:lyase activity"/>
    <property type="evidence" value="ECO:0007669"/>
    <property type="project" value="UniProtKB-UniRule"/>
</dbReference>
<dbReference type="Pfam" id="PF01969">
    <property type="entry name" value="Ni_insertion"/>
    <property type="match status" value="1"/>
</dbReference>
<comment type="catalytic activity">
    <reaction evidence="2">
        <text>Ni(II)-pyridinium-3,5-bisthiocarboxylate mononucleotide = pyridinium-3,5-bisthiocarboxylate mononucleotide + Ni(2+)</text>
        <dbReference type="Rhea" id="RHEA:54784"/>
        <dbReference type="ChEBI" id="CHEBI:49786"/>
        <dbReference type="ChEBI" id="CHEBI:137372"/>
        <dbReference type="ChEBI" id="CHEBI:137373"/>
        <dbReference type="EC" id="4.99.1.12"/>
    </reaction>
</comment>
<keyword evidence="1 2" id="KW-0533">Nickel</keyword>
<dbReference type="EMBL" id="DWWS01000045">
    <property type="protein sequence ID" value="HJC24587.1"/>
    <property type="molecule type" value="Genomic_DNA"/>
</dbReference>
<sequence length="497" mass="54846">MGKCLYLECMSGISGDMTAAALLDLGAGREAVERALASLPVDGFSVAISRVKKSGLDACDFDVRLDAAHENHDHDMEYLFGGRAAEEEDGHVHAREHTCEDGHAHDEGHDHGTEVRAEAIASHDHGHGHDHEHTHSHEHGHDHEHTHSHEHSHDHEHNHDHDHNHSHPHPHEHRGMKEILDIIAQADMTERAKATAVRIFEILAEAEAKAHGVGRDEVHFHEVGAVDSIVDIVTAAVCLDELDVTEVVVPDLCEGHGMVRCQHGLIPIPVPAVANIAQAHGLTLKPVELEGELVTPTGAAIVAAVRTTDRLPERFTIQRIGLGAGKRQYERPSILRAMLLADASSESDEICKLETNIDDCTGEMLGYVMERLFAAGARDVHYTPVFMKKNRPGWQLNVICAPEDRESMEEIIFAETTTIGIRRMNMQRSVLARENILADTALGKARVKVCRVSGGERFYPEYESVKELAEKSGKSFQEVYELIRRESAGKRGADVSE</sequence>
<protein>
    <recommendedName>
        <fullName evidence="2">Pyridinium-3,5-bisthiocarboxylic acid mononucleotide nickel insertion protein</fullName>
        <shortName evidence="2">P2TMN nickel insertion protein</shortName>
        <ecNumber evidence="2">4.99.1.12</ecNumber>
    </recommendedName>
    <alternativeName>
        <fullName evidence="2">Nickel-pincer cofactor biosynthesis protein LarC</fullName>
    </alternativeName>
</protein>
<comment type="function">
    <text evidence="2">Involved in the biosynthesis of a nickel-pincer cofactor ((SCS)Ni(II) pincer complex). Binds Ni(2+), and functions in nickel delivery to pyridinium-3,5-bisthiocarboxylic acid mononucleotide (P2TMN), to form the mature cofactor. Is thus probably required for the activation of nickel-pincer cofactor-dependent enzymes.</text>
</comment>
<dbReference type="PANTHER" id="PTHR36566">
    <property type="entry name" value="NICKEL INSERTION PROTEIN-RELATED"/>
    <property type="match status" value="1"/>
</dbReference>
<gene>
    <name evidence="2 4" type="primary">larC</name>
    <name evidence="4" type="ORF">H9761_12880</name>
</gene>
<dbReference type="GO" id="GO:0016151">
    <property type="term" value="F:nickel cation binding"/>
    <property type="evidence" value="ECO:0007669"/>
    <property type="project" value="UniProtKB-UniRule"/>
</dbReference>
<comment type="caution">
    <text evidence="4">The sequence shown here is derived from an EMBL/GenBank/DDBJ whole genome shotgun (WGS) entry which is preliminary data.</text>
</comment>
<feature type="compositionally biased region" description="Basic and acidic residues" evidence="3">
    <location>
        <begin position="123"/>
        <end position="165"/>
    </location>
</feature>
<dbReference type="GO" id="GO:0051604">
    <property type="term" value="P:protein maturation"/>
    <property type="evidence" value="ECO:0007669"/>
    <property type="project" value="UniProtKB-UniRule"/>
</dbReference>
<dbReference type="Gene3D" id="3.30.70.1380">
    <property type="entry name" value="Transcriptional regulatory protein pf0864 domain like"/>
    <property type="match status" value="1"/>
</dbReference>
<comment type="similarity">
    <text evidence="2">Belongs to the LarC family.</text>
</comment>
<organism evidence="4 5">
    <name type="scientific">Candidatus Eisenbergiella merdavium</name>
    <dbReference type="NCBI Taxonomy" id="2838551"/>
    <lineage>
        <taxon>Bacteria</taxon>
        <taxon>Bacillati</taxon>
        <taxon>Bacillota</taxon>
        <taxon>Clostridia</taxon>
        <taxon>Lachnospirales</taxon>
        <taxon>Lachnospiraceae</taxon>
        <taxon>Eisenbergiella</taxon>
    </lineage>
</organism>
<evidence type="ECO:0000313" key="5">
    <source>
        <dbReference type="Proteomes" id="UP000823891"/>
    </source>
</evidence>
<name>A0A9D2SRJ9_9FIRM</name>
<dbReference type="EC" id="4.99.1.12" evidence="2"/>
<accession>A0A9D2SRJ9</accession>
<dbReference type="Proteomes" id="UP000823891">
    <property type="component" value="Unassembled WGS sequence"/>
</dbReference>
<dbReference type="InterPro" id="IPR002822">
    <property type="entry name" value="Ni_insertion"/>
</dbReference>
<dbReference type="NCBIfam" id="TIGR00299">
    <property type="entry name" value="nickel pincer cofactor biosynthesis protein LarC"/>
    <property type="match status" value="1"/>
</dbReference>
<dbReference type="AlphaFoldDB" id="A0A9D2SRJ9"/>
<evidence type="ECO:0000256" key="2">
    <source>
        <dbReference type="HAMAP-Rule" id="MF_01074"/>
    </source>
</evidence>
<reference evidence="4" key="1">
    <citation type="journal article" date="2021" name="PeerJ">
        <title>Extensive microbial diversity within the chicken gut microbiome revealed by metagenomics and culture.</title>
        <authorList>
            <person name="Gilroy R."/>
            <person name="Ravi A."/>
            <person name="Getino M."/>
            <person name="Pursley I."/>
            <person name="Horton D.L."/>
            <person name="Alikhan N.F."/>
            <person name="Baker D."/>
            <person name="Gharbi K."/>
            <person name="Hall N."/>
            <person name="Watson M."/>
            <person name="Adriaenssens E.M."/>
            <person name="Foster-Nyarko E."/>
            <person name="Jarju S."/>
            <person name="Secka A."/>
            <person name="Antonio M."/>
            <person name="Oren A."/>
            <person name="Chaudhuri R.R."/>
            <person name="La Ragione R."/>
            <person name="Hildebrand F."/>
            <person name="Pallen M.J."/>
        </authorList>
    </citation>
    <scope>NUCLEOTIDE SEQUENCE</scope>
    <source>
        <strain evidence="4">USAMLcec2-132</strain>
    </source>
</reference>
<dbReference type="InterPro" id="IPR002395">
    <property type="entry name" value="Kininogen"/>
</dbReference>
<dbReference type="PANTHER" id="PTHR36566:SF1">
    <property type="entry name" value="PYRIDINIUM-3,5-BISTHIOCARBOXYLIC ACID MONONUCLEOTIDE NICKEL INSERTION PROTEIN"/>
    <property type="match status" value="1"/>
</dbReference>
<dbReference type="HAMAP" id="MF_01074">
    <property type="entry name" value="LarC"/>
    <property type="match status" value="1"/>
</dbReference>